<sequence length="213" mass="23234">MGNVCCHVVEGTPVEVTSAATDQSFVLPVSAESADIADFRMQEDETLQEDPELQALSPCRSSSTAVPSMPILFEPVFQAPVVQEVLPHVDSLPRISEEVASKEPGEQVCPPRAEESAAQFEVVLRKAQGERSLGINLKQKKAELIINKVYDFGPAHRVNEKIKADGSDDFLQPGFEIVRVNDVEGDPSAMVNECKARAETVLVVRRRSQSCSS</sequence>
<proteinExistence type="predicted"/>
<feature type="domain" description="PDZ" evidence="1">
    <location>
        <begin position="121"/>
        <end position="185"/>
    </location>
</feature>
<dbReference type="EMBL" id="HBFQ01001222">
    <property type="protein sequence ID" value="CAD8826439.1"/>
    <property type="molecule type" value="Transcribed_RNA"/>
</dbReference>
<organism evidence="2">
    <name type="scientific">Noctiluca scintillans</name>
    <name type="common">Sea sparkle</name>
    <name type="synonym">Red tide dinoflagellate</name>
    <dbReference type="NCBI Taxonomy" id="2966"/>
    <lineage>
        <taxon>Eukaryota</taxon>
        <taxon>Sar</taxon>
        <taxon>Alveolata</taxon>
        <taxon>Dinophyceae</taxon>
        <taxon>Noctilucales</taxon>
        <taxon>Noctilucaceae</taxon>
        <taxon>Noctiluca</taxon>
    </lineage>
</organism>
<dbReference type="AlphaFoldDB" id="A0A7S0ZMK0"/>
<dbReference type="InterPro" id="IPR001478">
    <property type="entry name" value="PDZ"/>
</dbReference>
<reference evidence="2" key="1">
    <citation type="submission" date="2021-01" db="EMBL/GenBank/DDBJ databases">
        <authorList>
            <person name="Corre E."/>
            <person name="Pelletier E."/>
            <person name="Niang G."/>
            <person name="Scheremetjew M."/>
            <person name="Finn R."/>
            <person name="Kale V."/>
            <person name="Holt S."/>
            <person name="Cochrane G."/>
            <person name="Meng A."/>
            <person name="Brown T."/>
            <person name="Cohen L."/>
        </authorList>
    </citation>
    <scope>NUCLEOTIDE SEQUENCE</scope>
</reference>
<name>A0A7S0ZMK0_NOCSC</name>
<evidence type="ECO:0000313" key="2">
    <source>
        <dbReference type="EMBL" id="CAD8826439.1"/>
    </source>
</evidence>
<dbReference type="PROSITE" id="PS50106">
    <property type="entry name" value="PDZ"/>
    <property type="match status" value="1"/>
</dbReference>
<evidence type="ECO:0000259" key="1">
    <source>
        <dbReference type="PROSITE" id="PS50106"/>
    </source>
</evidence>
<protein>
    <recommendedName>
        <fullName evidence="1">PDZ domain-containing protein</fullName>
    </recommendedName>
</protein>
<gene>
    <name evidence="2" type="ORF">NSCI0253_LOCUS785</name>
</gene>
<accession>A0A7S0ZMK0</accession>